<proteinExistence type="inferred from homology"/>
<reference evidence="8 9" key="1">
    <citation type="journal article" date="2024" name="Chem. Sci.">
        <title>Discovery of megapolipeptins by genome mining of a Burkholderiales bacteria collection.</title>
        <authorList>
            <person name="Paulo B.S."/>
            <person name="Recchia M.J.J."/>
            <person name="Lee S."/>
            <person name="Fergusson C.H."/>
            <person name="Romanowski S.B."/>
            <person name="Hernandez A."/>
            <person name="Krull N."/>
            <person name="Liu D.Y."/>
            <person name="Cavanagh H."/>
            <person name="Bos A."/>
            <person name="Gray C.A."/>
            <person name="Murphy B.T."/>
            <person name="Linington R.G."/>
            <person name="Eustaquio A.S."/>
        </authorList>
    </citation>
    <scope>NUCLEOTIDE SEQUENCE [LARGE SCALE GENOMIC DNA]</scope>
    <source>
        <strain evidence="8 9">RL21-008-BIB-A</strain>
    </source>
</reference>
<evidence type="ECO:0000256" key="2">
    <source>
        <dbReference type="ARBA" id="ARBA00008973"/>
    </source>
</evidence>
<name>A0ABW9ABE5_9BURK</name>
<feature type="chain" id="PRO_5045813482" evidence="7">
    <location>
        <begin position="22"/>
        <end position="290"/>
    </location>
</feature>
<dbReference type="Pfam" id="PF03180">
    <property type="entry name" value="Lipoprotein_9"/>
    <property type="match status" value="1"/>
</dbReference>
<evidence type="ECO:0000313" key="9">
    <source>
        <dbReference type="Proteomes" id="UP001629246"/>
    </source>
</evidence>
<evidence type="ECO:0000256" key="6">
    <source>
        <dbReference type="ARBA" id="ARBA00023288"/>
    </source>
</evidence>
<keyword evidence="9" id="KW-1185">Reference proteome</keyword>
<protein>
    <submittedName>
        <fullName evidence="8">MetQ/NlpA family ABC transporter substrate-binding protein</fullName>
    </submittedName>
</protein>
<keyword evidence="4" id="KW-0472">Membrane</keyword>
<dbReference type="SUPFAM" id="SSF53850">
    <property type="entry name" value="Periplasmic binding protein-like II"/>
    <property type="match status" value="1"/>
</dbReference>
<dbReference type="RefSeq" id="WP_408158495.1">
    <property type="nucleotide sequence ID" value="NZ_JAQQFM010000005.1"/>
</dbReference>
<keyword evidence="3 7" id="KW-0732">Signal</keyword>
<sequence length="290" mass="32525">MRIRLAKIISILAWGCIALNAANVAAEPQKPELKVGFVPGPYIDEFKIGVQPVLEKKGYKIKYYEFSTGLEANSAVFKGDIDANVMQHSVFLKSYNERNKTDLVGIVEVPTPPMGLYSKKHRDIKNLKKGFTVAVPNDPVNLQRALWILQRLGWIRIKENANPVDVTELDVIENKVGLKLVLLENAQGPRALDDADYAAIQGNFAIFAKLKLSDAFILEDMTPPYINVLVVKKPRQGDQYARDIVEAYRSETFQNAIRADRFYDGFRLPDYFSKTSAAETARTATLSASR</sequence>
<dbReference type="PANTHER" id="PTHR30429:SF0">
    <property type="entry name" value="METHIONINE-BINDING LIPOPROTEIN METQ"/>
    <property type="match status" value="1"/>
</dbReference>
<dbReference type="EMBL" id="JAQQFM010000005">
    <property type="protein sequence ID" value="MFL9925320.1"/>
    <property type="molecule type" value="Genomic_DNA"/>
</dbReference>
<evidence type="ECO:0000256" key="1">
    <source>
        <dbReference type="ARBA" id="ARBA00004635"/>
    </source>
</evidence>
<comment type="subcellular location">
    <subcellularLocation>
        <location evidence="1">Membrane</location>
        <topology evidence="1">Lipid-anchor</topology>
    </subcellularLocation>
</comment>
<keyword evidence="5" id="KW-0564">Palmitate</keyword>
<evidence type="ECO:0000256" key="7">
    <source>
        <dbReference type="SAM" id="SignalP"/>
    </source>
</evidence>
<accession>A0ABW9ABE5</accession>
<dbReference type="Proteomes" id="UP001629246">
    <property type="component" value="Unassembled WGS sequence"/>
</dbReference>
<evidence type="ECO:0000256" key="3">
    <source>
        <dbReference type="ARBA" id="ARBA00022729"/>
    </source>
</evidence>
<comment type="similarity">
    <text evidence="2">Belongs to the NlpA lipoprotein family.</text>
</comment>
<keyword evidence="6" id="KW-0449">Lipoprotein</keyword>
<dbReference type="PANTHER" id="PTHR30429">
    <property type="entry name" value="D-METHIONINE-BINDING LIPOPROTEIN METQ"/>
    <property type="match status" value="1"/>
</dbReference>
<evidence type="ECO:0000256" key="5">
    <source>
        <dbReference type="ARBA" id="ARBA00023139"/>
    </source>
</evidence>
<evidence type="ECO:0000256" key="4">
    <source>
        <dbReference type="ARBA" id="ARBA00023136"/>
    </source>
</evidence>
<gene>
    <name evidence="8" type="ORF">PQR62_13670</name>
</gene>
<feature type="signal peptide" evidence="7">
    <location>
        <begin position="1"/>
        <end position="21"/>
    </location>
</feature>
<evidence type="ECO:0000313" key="8">
    <source>
        <dbReference type="EMBL" id="MFL9925320.1"/>
    </source>
</evidence>
<dbReference type="InterPro" id="IPR004872">
    <property type="entry name" value="Lipoprotein_NlpA"/>
</dbReference>
<comment type="caution">
    <text evidence="8">The sequence shown here is derived from an EMBL/GenBank/DDBJ whole genome shotgun (WGS) entry which is preliminary data.</text>
</comment>
<dbReference type="Gene3D" id="3.40.190.10">
    <property type="entry name" value="Periplasmic binding protein-like II"/>
    <property type="match status" value="2"/>
</dbReference>
<organism evidence="8 9">
    <name type="scientific">Herbaspirillum lusitanum</name>
    <dbReference type="NCBI Taxonomy" id="213312"/>
    <lineage>
        <taxon>Bacteria</taxon>
        <taxon>Pseudomonadati</taxon>
        <taxon>Pseudomonadota</taxon>
        <taxon>Betaproteobacteria</taxon>
        <taxon>Burkholderiales</taxon>
        <taxon>Oxalobacteraceae</taxon>
        <taxon>Herbaspirillum</taxon>
    </lineage>
</organism>